<dbReference type="Proteomes" id="UP001151760">
    <property type="component" value="Unassembled WGS sequence"/>
</dbReference>
<reference evidence="1" key="2">
    <citation type="submission" date="2022-01" db="EMBL/GenBank/DDBJ databases">
        <authorList>
            <person name="Yamashiro T."/>
            <person name="Shiraishi A."/>
            <person name="Satake H."/>
            <person name="Nakayama K."/>
        </authorList>
    </citation>
    <scope>NUCLEOTIDE SEQUENCE</scope>
</reference>
<proteinExistence type="predicted"/>
<feature type="non-terminal residue" evidence="1">
    <location>
        <position position="1"/>
    </location>
</feature>
<comment type="caution">
    <text evidence="1">The sequence shown here is derived from an EMBL/GenBank/DDBJ whole genome shotgun (WGS) entry which is preliminary data.</text>
</comment>
<evidence type="ECO:0000313" key="2">
    <source>
        <dbReference type="Proteomes" id="UP001151760"/>
    </source>
</evidence>
<evidence type="ECO:0000313" key="1">
    <source>
        <dbReference type="EMBL" id="GJT75737.1"/>
    </source>
</evidence>
<dbReference type="EMBL" id="BQNB010018558">
    <property type="protein sequence ID" value="GJT75737.1"/>
    <property type="molecule type" value="Genomic_DNA"/>
</dbReference>
<protein>
    <submittedName>
        <fullName evidence="1">Uncharacterized protein</fullName>
    </submittedName>
</protein>
<organism evidence="1 2">
    <name type="scientific">Tanacetum coccineum</name>
    <dbReference type="NCBI Taxonomy" id="301880"/>
    <lineage>
        <taxon>Eukaryota</taxon>
        <taxon>Viridiplantae</taxon>
        <taxon>Streptophyta</taxon>
        <taxon>Embryophyta</taxon>
        <taxon>Tracheophyta</taxon>
        <taxon>Spermatophyta</taxon>
        <taxon>Magnoliopsida</taxon>
        <taxon>eudicotyledons</taxon>
        <taxon>Gunneridae</taxon>
        <taxon>Pentapetalae</taxon>
        <taxon>asterids</taxon>
        <taxon>campanulids</taxon>
        <taxon>Asterales</taxon>
        <taxon>Asteraceae</taxon>
        <taxon>Asteroideae</taxon>
        <taxon>Anthemideae</taxon>
        <taxon>Anthemidinae</taxon>
        <taxon>Tanacetum</taxon>
    </lineage>
</organism>
<sequence length="76" mass="8062">FRGVSDVLANVQSEVVVVDVRTPVGNHPCLKHEGCTTCVGDGERVCKDDVGCEVLILEVDFEGAFGDERDLSLGVG</sequence>
<accession>A0ABQ5GJ49</accession>
<name>A0ABQ5GJ49_9ASTR</name>
<gene>
    <name evidence="1" type="ORF">Tco_1042462</name>
</gene>
<reference evidence="1" key="1">
    <citation type="journal article" date="2022" name="Int. J. Mol. Sci.">
        <title>Draft Genome of Tanacetum Coccineum: Genomic Comparison of Closely Related Tanacetum-Family Plants.</title>
        <authorList>
            <person name="Yamashiro T."/>
            <person name="Shiraishi A."/>
            <person name="Nakayama K."/>
            <person name="Satake H."/>
        </authorList>
    </citation>
    <scope>NUCLEOTIDE SEQUENCE</scope>
</reference>
<keyword evidence="2" id="KW-1185">Reference proteome</keyword>